<dbReference type="EMBL" id="MCFC01000099">
    <property type="protein sequence ID" value="ORY22027.1"/>
    <property type="molecule type" value="Genomic_DNA"/>
</dbReference>
<dbReference type="PANTHER" id="PTHR43267:SF2">
    <property type="entry name" value="TRNA THREONYLCARBAMOYLADENOSINE DEHYDRATASE 1-RELATED"/>
    <property type="match status" value="1"/>
</dbReference>
<evidence type="ECO:0000256" key="7">
    <source>
        <dbReference type="ARBA" id="ARBA00022787"/>
    </source>
</evidence>
<dbReference type="GO" id="GO:0061503">
    <property type="term" value="F:tRNA threonylcarbamoyladenosine dehydratase"/>
    <property type="evidence" value="ECO:0007669"/>
    <property type="project" value="TreeGrafter"/>
</dbReference>
<evidence type="ECO:0000256" key="13">
    <source>
        <dbReference type="SAM" id="Coils"/>
    </source>
</evidence>
<dbReference type="GO" id="GO:0005741">
    <property type="term" value="C:mitochondrial outer membrane"/>
    <property type="evidence" value="ECO:0007669"/>
    <property type="project" value="UniProtKB-SubCell"/>
</dbReference>
<dbReference type="CDD" id="cd00755">
    <property type="entry name" value="YgdL_like"/>
    <property type="match status" value="1"/>
</dbReference>
<evidence type="ECO:0000259" key="16">
    <source>
        <dbReference type="Pfam" id="PF00899"/>
    </source>
</evidence>
<organism evidence="17 18">
    <name type="scientific">Naematelia encephala</name>
    <dbReference type="NCBI Taxonomy" id="71784"/>
    <lineage>
        <taxon>Eukaryota</taxon>
        <taxon>Fungi</taxon>
        <taxon>Dikarya</taxon>
        <taxon>Basidiomycota</taxon>
        <taxon>Agaricomycotina</taxon>
        <taxon>Tremellomycetes</taxon>
        <taxon>Tremellales</taxon>
        <taxon>Naemateliaceae</taxon>
        <taxon>Naematelia</taxon>
    </lineage>
</organism>
<keyword evidence="11 15" id="KW-0472">Membrane</keyword>
<dbReference type="GO" id="GO:0005524">
    <property type="term" value="F:ATP binding"/>
    <property type="evidence" value="ECO:0007669"/>
    <property type="project" value="UniProtKB-KW"/>
</dbReference>
<comment type="function">
    <text evidence="12">Catalyzes the ATP-dependent dehydration of threonylcarbamoyladenosine at position 37 (t(6)A37) to form cyclic t(6)A37 (ct(6)A37) in tRNAs that read codons beginning with adenine.</text>
</comment>
<feature type="coiled-coil region" evidence="13">
    <location>
        <begin position="360"/>
        <end position="387"/>
    </location>
</feature>
<accession>A0A1Y2AIL8</accession>
<dbReference type="InterPro" id="IPR000594">
    <property type="entry name" value="ThiF_NAD_FAD-bd"/>
</dbReference>
<dbReference type="InterPro" id="IPR045886">
    <property type="entry name" value="ThiF/MoeB/HesA"/>
</dbReference>
<evidence type="ECO:0000256" key="9">
    <source>
        <dbReference type="ARBA" id="ARBA00022989"/>
    </source>
</evidence>
<name>A0A1Y2AIL8_9TREE</name>
<evidence type="ECO:0000256" key="4">
    <source>
        <dbReference type="ARBA" id="ARBA00022598"/>
    </source>
</evidence>
<evidence type="ECO:0000256" key="11">
    <source>
        <dbReference type="ARBA" id="ARBA00023136"/>
    </source>
</evidence>
<evidence type="ECO:0000256" key="12">
    <source>
        <dbReference type="ARBA" id="ARBA00060084"/>
    </source>
</evidence>
<keyword evidence="5 15" id="KW-0812">Transmembrane</keyword>
<dbReference type="Proteomes" id="UP000193986">
    <property type="component" value="Unassembled WGS sequence"/>
</dbReference>
<evidence type="ECO:0000313" key="18">
    <source>
        <dbReference type="Proteomes" id="UP000193986"/>
    </source>
</evidence>
<keyword evidence="13" id="KW-0175">Coiled coil</keyword>
<keyword evidence="10" id="KW-0496">Mitochondrion</keyword>
<dbReference type="GO" id="GO:0061504">
    <property type="term" value="P:cyclic threonylcarbamoyladenosine biosynthetic process"/>
    <property type="evidence" value="ECO:0007669"/>
    <property type="project" value="TreeGrafter"/>
</dbReference>
<dbReference type="InParanoid" id="A0A1Y2AIL8"/>
<feature type="domain" description="THIF-type NAD/FAD binding fold" evidence="16">
    <location>
        <begin position="107"/>
        <end position="374"/>
    </location>
</feature>
<sequence length="486" mass="54679">MPLGLSTAHLSTKQSLVLAALASCVATTSLILTFQALRRDYRTERLKKRVGQDVEEWEKSRAGSGWASPEEVAERHAEGETTPGGGRRVKEWAKGEFDEGLIREQLTRNYNFLGEESMKKVRDGYVVVVGCGGVGSWCALMLLRSGVGRILLIDFDLTTLSSLNRHACATLEDVGTPKVVAMQTYLRKVAPWAQIDIQVGLYRKGESEQWLEGADWVVDAIDNIETKVELLTHCHKNGIKVFSSMGSGAKRDPTRIQIADISNTYEDPLARSVRRRLRMNGISSGVPVVYSTEVPGEIKLLPLPEEEYQRGSVKELQAFDDFRVRIMPVLGPLPAIFGLQIATYILLSLADRPLTDAAEIKNRRKLYQSLERTLAEREQKIHKLESQAKLPISAEDLGWVFEDLYHGRATFPPYPVLPRPCVVRWDREKELLEDNVVIMAANDADKHTKECLEGGKSLEEVWGDEVVKIVKRKSEEARKIMLWRRG</sequence>
<evidence type="ECO:0000256" key="14">
    <source>
        <dbReference type="SAM" id="MobiDB-lite"/>
    </source>
</evidence>
<dbReference type="PANTHER" id="PTHR43267">
    <property type="entry name" value="TRNA THREONYLCARBAMOYLADENOSINE DEHYDRATASE"/>
    <property type="match status" value="1"/>
</dbReference>
<keyword evidence="6" id="KW-0547">Nucleotide-binding</keyword>
<protein>
    <submittedName>
        <fullName evidence="17">Putative mitochondrion protein</fullName>
    </submittedName>
</protein>
<evidence type="ECO:0000313" key="17">
    <source>
        <dbReference type="EMBL" id="ORY22027.1"/>
    </source>
</evidence>
<dbReference type="Pfam" id="PF00899">
    <property type="entry name" value="ThiF"/>
    <property type="match status" value="1"/>
</dbReference>
<feature type="transmembrane region" description="Helical" evidence="15">
    <location>
        <begin position="124"/>
        <end position="143"/>
    </location>
</feature>
<dbReference type="STRING" id="71784.A0A1Y2AIL8"/>
<keyword evidence="4" id="KW-0436">Ligase</keyword>
<dbReference type="FunFam" id="3.40.50.720:FF:000125">
    <property type="entry name" value="tRNA threonylcarbamoyladenosine dehydratase 2-like"/>
    <property type="match status" value="1"/>
</dbReference>
<dbReference type="Gene3D" id="3.40.50.720">
    <property type="entry name" value="NAD(P)-binding Rossmann-like Domain"/>
    <property type="match status" value="1"/>
</dbReference>
<dbReference type="FunCoup" id="A0A1Y2AIL8">
    <property type="interactions" value="25"/>
</dbReference>
<evidence type="ECO:0000256" key="1">
    <source>
        <dbReference type="ARBA" id="ARBA00004225"/>
    </source>
</evidence>
<comment type="similarity">
    <text evidence="3">Belongs to the HesA/MoeB/ThiF family.</text>
</comment>
<evidence type="ECO:0000256" key="15">
    <source>
        <dbReference type="SAM" id="Phobius"/>
    </source>
</evidence>
<dbReference type="InterPro" id="IPR035985">
    <property type="entry name" value="Ubiquitin-activating_enz"/>
</dbReference>
<dbReference type="OrthoDB" id="10265862at2759"/>
<evidence type="ECO:0000256" key="3">
    <source>
        <dbReference type="ARBA" id="ARBA00009919"/>
    </source>
</evidence>
<dbReference type="GO" id="GO:0008641">
    <property type="term" value="F:ubiquitin-like modifier activating enzyme activity"/>
    <property type="evidence" value="ECO:0007669"/>
    <property type="project" value="InterPro"/>
</dbReference>
<proteinExistence type="inferred from homology"/>
<dbReference type="SUPFAM" id="SSF69572">
    <property type="entry name" value="Activating enzymes of the ubiquitin-like proteins"/>
    <property type="match status" value="1"/>
</dbReference>
<comment type="caution">
    <text evidence="17">The sequence shown here is derived from an EMBL/GenBank/DDBJ whole genome shotgun (WGS) entry which is preliminary data.</text>
</comment>
<keyword evidence="9 15" id="KW-1133">Transmembrane helix</keyword>
<evidence type="ECO:0000256" key="6">
    <source>
        <dbReference type="ARBA" id="ARBA00022741"/>
    </source>
</evidence>
<evidence type="ECO:0000256" key="8">
    <source>
        <dbReference type="ARBA" id="ARBA00022840"/>
    </source>
</evidence>
<evidence type="ECO:0000256" key="10">
    <source>
        <dbReference type="ARBA" id="ARBA00023128"/>
    </source>
</evidence>
<keyword evidence="8" id="KW-0067">ATP-binding</keyword>
<evidence type="ECO:0000256" key="5">
    <source>
        <dbReference type="ARBA" id="ARBA00022692"/>
    </source>
</evidence>
<evidence type="ECO:0000256" key="2">
    <source>
        <dbReference type="ARBA" id="ARBA00004294"/>
    </source>
</evidence>
<feature type="transmembrane region" description="Helical" evidence="15">
    <location>
        <begin position="16"/>
        <end position="37"/>
    </location>
</feature>
<keyword evidence="7" id="KW-1000">Mitochondrion outer membrane</keyword>
<gene>
    <name evidence="17" type="ORF">BCR39DRAFT_552387</name>
</gene>
<dbReference type="AlphaFoldDB" id="A0A1Y2AIL8"/>
<feature type="region of interest" description="Disordered" evidence="14">
    <location>
        <begin position="61"/>
        <end position="88"/>
    </location>
</feature>
<keyword evidence="18" id="KW-1185">Reference proteome</keyword>
<comment type="subcellular location">
    <subcellularLocation>
        <location evidence="1">Mitochondrion membrane</location>
        <topology evidence="1">Multi-pass membrane protein</topology>
    </subcellularLocation>
    <subcellularLocation>
        <location evidence="2">Mitochondrion outer membrane</location>
    </subcellularLocation>
</comment>
<reference evidence="17 18" key="1">
    <citation type="submission" date="2016-07" db="EMBL/GenBank/DDBJ databases">
        <title>Pervasive Adenine N6-methylation of Active Genes in Fungi.</title>
        <authorList>
            <consortium name="DOE Joint Genome Institute"/>
            <person name="Mondo S.J."/>
            <person name="Dannebaum R.O."/>
            <person name="Kuo R.C."/>
            <person name="Labutti K."/>
            <person name="Haridas S."/>
            <person name="Kuo A."/>
            <person name="Salamov A."/>
            <person name="Ahrendt S.R."/>
            <person name="Lipzen A."/>
            <person name="Sullivan W."/>
            <person name="Andreopoulos W.B."/>
            <person name="Clum A."/>
            <person name="Lindquist E."/>
            <person name="Daum C."/>
            <person name="Ramamoorthy G.K."/>
            <person name="Gryganskyi A."/>
            <person name="Culley D."/>
            <person name="Magnuson J.K."/>
            <person name="James T.Y."/>
            <person name="O'Malley M.A."/>
            <person name="Stajich J.E."/>
            <person name="Spatafora J.W."/>
            <person name="Visel A."/>
            <person name="Grigoriev I.V."/>
        </authorList>
    </citation>
    <scope>NUCLEOTIDE SEQUENCE [LARGE SCALE GENOMIC DNA]</scope>
    <source>
        <strain evidence="17 18">68-887.2</strain>
    </source>
</reference>